<name>A0A1G9WRX7_9BACI</name>
<dbReference type="STRING" id="237069.SAMN05216498_0862"/>
<dbReference type="InterPro" id="IPR025164">
    <property type="entry name" value="Toastrack_DUF4097"/>
</dbReference>
<gene>
    <name evidence="2" type="ORF">SAMN05216498_0862</name>
</gene>
<organism evidence="2 3">
    <name type="scientific">Tenuibacillus multivorans</name>
    <dbReference type="NCBI Taxonomy" id="237069"/>
    <lineage>
        <taxon>Bacteria</taxon>
        <taxon>Bacillati</taxon>
        <taxon>Bacillota</taxon>
        <taxon>Bacilli</taxon>
        <taxon>Bacillales</taxon>
        <taxon>Bacillaceae</taxon>
        <taxon>Tenuibacillus</taxon>
    </lineage>
</organism>
<dbReference type="AlphaFoldDB" id="A0A1G9WRX7"/>
<dbReference type="Pfam" id="PF13349">
    <property type="entry name" value="DUF4097"/>
    <property type="match status" value="1"/>
</dbReference>
<dbReference type="OrthoDB" id="2380881at2"/>
<dbReference type="PANTHER" id="PTHR34094">
    <property type="match status" value="1"/>
</dbReference>
<protein>
    <submittedName>
        <fullName evidence="2">Putative adhesin</fullName>
    </submittedName>
</protein>
<proteinExistence type="predicted"/>
<accession>A0A1G9WRX7</accession>
<dbReference type="PANTHER" id="PTHR34094:SF1">
    <property type="entry name" value="PROTEIN FAM185A"/>
    <property type="match status" value="1"/>
</dbReference>
<feature type="domain" description="DUF4097" evidence="1">
    <location>
        <begin position="52"/>
        <end position="275"/>
    </location>
</feature>
<evidence type="ECO:0000313" key="3">
    <source>
        <dbReference type="Proteomes" id="UP000199334"/>
    </source>
</evidence>
<dbReference type="RefSeq" id="WP_093855363.1">
    <property type="nucleotide sequence ID" value="NZ_BJVZ01000018.1"/>
</dbReference>
<reference evidence="2 3" key="1">
    <citation type="submission" date="2016-10" db="EMBL/GenBank/DDBJ databases">
        <authorList>
            <person name="de Groot N.N."/>
        </authorList>
    </citation>
    <scope>NUCLEOTIDE SEQUENCE [LARGE SCALE GENOMIC DNA]</scope>
    <source>
        <strain evidence="2 3">CGMCC 1.3442</strain>
    </source>
</reference>
<dbReference type="EMBL" id="FNIG01000001">
    <property type="protein sequence ID" value="SDM87129.1"/>
    <property type="molecule type" value="Genomic_DNA"/>
</dbReference>
<evidence type="ECO:0000313" key="2">
    <source>
        <dbReference type="EMBL" id="SDM87129.1"/>
    </source>
</evidence>
<keyword evidence="3" id="KW-1185">Reference proteome</keyword>
<dbReference type="Proteomes" id="UP000199334">
    <property type="component" value="Unassembled WGS sequence"/>
</dbReference>
<sequence>MKKVAKISVIVLVISFVGLMVTMMVSGDSVTDMFLGKRDLVEDHQTFSGADIERIDLDVQNAKINIQPTTERDITVEYKGEVSPIAGATDQFIADQQGDELSINKEQFPMAFIFNLGTHNEINLYLPEKTFKAVNLDVAAAKIDVVGLQANQLDIETSAGKIDLASIKSNQTTIESSAGAVDIDQITGDLDVDTSAGRVVINLEKLEQNIDVDSSVGEVVINTLKTPDNMRLDFSASAGSGDVEVPLEFDVRSHNRIKGIVGDGDYKVYVRTSAGAFRFNVVE</sequence>
<evidence type="ECO:0000259" key="1">
    <source>
        <dbReference type="Pfam" id="PF13349"/>
    </source>
</evidence>